<dbReference type="SUPFAM" id="SSF52218">
    <property type="entry name" value="Flavoproteins"/>
    <property type="match status" value="1"/>
</dbReference>
<dbReference type="PANTHER" id="PTHR30543">
    <property type="entry name" value="CHROMATE REDUCTASE"/>
    <property type="match status" value="1"/>
</dbReference>
<name>A0A418YK08_9GAMM</name>
<organism evidence="3 4">
    <name type="scientific">Motilimonas pumila</name>
    <dbReference type="NCBI Taxonomy" id="2303987"/>
    <lineage>
        <taxon>Bacteria</taxon>
        <taxon>Pseudomonadati</taxon>
        <taxon>Pseudomonadota</taxon>
        <taxon>Gammaproteobacteria</taxon>
        <taxon>Alteromonadales</taxon>
        <taxon>Alteromonadales genera incertae sedis</taxon>
        <taxon>Motilimonas</taxon>
    </lineage>
</organism>
<protein>
    <recommendedName>
        <fullName evidence="2">NADPH-dependent FMN reductase-like domain-containing protein</fullName>
    </recommendedName>
</protein>
<dbReference type="InterPro" id="IPR029039">
    <property type="entry name" value="Flavoprotein-like_sf"/>
</dbReference>
<evidence type="ECO:0000259" key="2">
    <source>
        <dbReference type="Pfam" id="PF03358"/>
    </source>
</evidence>
<dbReference type="Gene3D" id="3.40.50.360">
    <property type="match status" value="1"/>
</dbReference>
<reference evidence="3 4" key="2">
    <citation type="submission" date="2019-01" db="EMBL/GenBank/DDBJ databases">
        <title>Motilimonas pumilus sp. nov., isolated from the gut of sea cucumber (Apostichopus japonicus).</title>
        <authorList>
            <person name="Wang F.-Q."/>
            <person name="Ren L.-H."/>
            <person name="Lin Y.-W."/>
            <person name="Sun G.-H."/>
            <person name="Du Z.-J."/>
            <person name="Zhao J.-X."/>
            <person name="Liu X.-J."/>
            <person name="Liu L.-J."/>
        </authorList>
    </citation>
    <scope>NUCLEOTIDE SEQUENCE [LARGE SCALE GENOMIC DNA]</scope>
    <source>
        <strain evidence="3 4">PLHSC7-2</strain>
    </source>
</reference>
<dbReference type="GO" id="GO:0016491">
    <property type="term" value="F:oxidoreductase activity"/>
    <property type="evidence" value="ECO:0007669"/>
    <property type="project" value="InterPro"/>
</dbReference>
<evidence type="ECO:0000313" key="3">
    <source>
        <dbReference type="EMBL" id="RJG51295.1"/>
    </source>
</evidence>
<dbReference type="InterPro" id="IPR005025">
    <property type="entry name" value="FMN_Rdtase-like_dom"/>
</dbReference>
<dbReference type="GO" id="GO:0005829">
    <property type="term" value="C:cytosol"/>
    <property type="evidence" value="ECO:0007669"/>
    <property type="project" value="TreeGrafter"/>
</dbReference>
<reference evidence="3 4" key="1">
    <citation type="submission" date="2018-09" db="EMBL/GenBank/DDBJ databases">
        <authorList>
            <person name="Wang F."/>
        </authorList>
    </citation>
    <scope>NUCLEOTIDE SEQUENCE [LARGE SCALE GENOMIC DNA]</scope>
    <source>
        <strain evidence="3 4">PLHSC7-2</strain>
    </source>
</reference>
<keyword evidence="4" id="KW-1185">Reference proteome</keyword>
<evidence type="ECO:0000313" key="4">
    <source>
        <dbReference type="Proteomes" id="UP000283255"/>
    </source>
</evidence>
<dbReference type="InterPro" id="IPR050712">
    <property type="entry name" value="NAD(P)H-dep_reductase"/>
</dbReference>
<accession>A0A418YK08</accession>
<dbReference type="Pfam" id="PF03358">
    <property type="entry name" value="FMN_red"/>
    <property type="match status" value="1"/>
</dbReference>
<dbReference type="GO" id="GO:0010181">
    <property type="term" value="F:FMN binding"/>
    <property type="evidence" value="ECO:0007669"/>
    <property type="project" value="TreeGrafter"/>
</dbReference>
<proteinExistence type="predicted"/>
<dbReference type="AlphaFoldDB" id="A0A418YK08"/>
<evidence type="ECO:0000256" key="1">
    <source>
        <dbReference type="ARBA" id="ARBA00022643"/>
    </source>
</evidence>
<keyword evidence="1" id="KW-0288">FMN</keyword>
<dbReference type="Proteomes" id="UP000283255">
    <property type="component" value="Unassembled WGS sequence"/>
</dbReference>
<sequence>MSCSIDLKNKGPKHSHHIKECSVNLVIISGSQRKNSAANAVSAAVEALTHESQEIIQTEVLTLTDLKIPMWDDALSGEMDLWLGEWQSAQQVLEQADAVVIVSPEWEETSLKNFYALCERAGLEGKPSLVVRISSTCRGAYEAKDLSMTNFSYNTAFYVVDHLVVANTDEVTKLRGQSFVMPFACEERLLYGLKLLNSFVSVNSPVGQFMLQSKTNKEPTANLMH</sequence>
<keyword evidence="1" id="KW-0285">Flavoprotein</keyword>
<dbReference type="EMBL" id="QZCH01000001">
    <property type="protein sequence ID" value="RJG51295.1"/>
    <property type="molecule type" value="Genomic_DNA"/>
</dbReference>
<gene>
    <name evidence="3" type="ORF">D1Z90_00750</name>
</gene>
<dbReference type="PANTHER" id="PTHR30543:SF31">
    <property type="entry name" value="NADPH-DEPENDENT AZOREDUCTASE AZR"/>
    <property type="match status" value="1"/>
</dbReference>
<comment type="caution">
    <text evidence="3">The sequence shown here is derived from an EMBL/GenBank/DDBJ whole genome shotgun (WGS) entry which is preliminary data.</text>
</comment>
<feature type="domain" description="NADPH-dependent FMN reductase-like" evidence="2">
    <location>
        <begin position="24"/>
        <end position="166"/>
    </location>
</feature>